<evidence type="ECO:0000313" key="3">
    <source>
        <dbReference type="EMBL" id="KAG5180390.1"/>
    </source>
</evidence>
<comment type="caution">
    <text evidence="3">The sequence shown here is derived from an EMBL/GenBank/DDBJ whole genome shotgun (WGS) entry which is preliminary data.</text>
</comment>
<dbReference type="GO" id="GO:0006401">
    <property type="term" value="P:RNA catabolic process"/>
    <property type="evidence" value="ECO:0007669"/>
    <property type="project" value="TreeGrafter"/>
</dbReference>
<dbReference type="OrthoDB" id="29098at2759"/>
<dbReference type="Proteomes" id="UP000664859">
    <property type="component" value="Unassembled WGS sequence"/>
</dbReference>
<dbReference type="PANTHER" id="PTHR13383">
    <property type="entry name" value="RIBONUCLEASE H2 SUBUNIT B"/>
    <property type="match status" value="1"/>
</dbReference>
<protein>
    <submittedName>
        <fullName evidence="3">Ribonuclease H2, subunit B</fullName>
    </submittedName>
</protein>
<evidence type="ECO:0000259" key="2">
    <source>
        <dbReference type="Pfam" id="PF09468"/>
    </source>
</evidence>
<dbReference type="Pfam" id="PF09468">
    <property type="entry name" value="RNase_H2-Ydr279"/>
    <property type="match status" value="1"/>
</dbReference>
<dbReference type="InterPro" id="IPR019024">
    <property type="entry name" value="RNase_H2_suB_wHTH"/>
</dbReference>
<organism evidence="3 4">
    <name type="scientific">Tribonema minus</name>
    <dbReference type="NCBI Taxonomy" id="303371"/>
    <lineage>
        <taxon>Eukaryota</taxon>
        <taxon>Sar</taxon>
        <taxon>Stramenopiles</taxon>
        <taxon>Ochrophyta</taxon>
        <taxon>PX clade</taxon>
        <taxon>Xanthophyceae</taxon>
        <taxon>Tribonematales</taxon>
        <taxon>Tribonemataceae</taxon>
        <taxon>Tribonema</taxon>
    </lineage>
</organism>
<dbReference type="PANTHER" id="PTHR13383:SF11">
    <property type="entry name" value="RIBONUCLEASE H2 SUBUNIT B"/>
    <property type="match status" value="1"/>
</dbReference>
<keyword evidence="4" id="KW-1185">Reference proteome</keyword>
<feature type="region of interest" description="Disordered" evidence="1">
    <location>
        <begin position="252"/>
        <end position="281"/>
    </location>
</feature>
<proteinExistence type="predicted"/>
<name>A0A835YS23_9STRA</name>
<evidence type="ECO:0000313" key="4">
    <source>
        <dbReference type="Proteomes" id="UP000664859"/>
    </source>
</evidence>
<feature type="domain" description="Ribonuclease H2 subunit B wHTH" evidence="2">
    <location>
        <begin position="101"/>
        <end position="212"/>
    </location>
</feature>
<dbReference type="GO" id="GO:0005654">
    <property type="term" value="C:nucleoplasm"/>
    <property type="evidence" value="ECO:0007669"/>
    <property type="project" value="TreeGrafter"/>
</dbReference>
<sequence length="299" mass="31824">MAHPRTGEKVKWLLRPTHDEPGSLDVLELQVTRVAPTSFCSFFVGQAVQSDGAVYMATRVDPALLLLPLMTACKDRWIPLGQQLQEARLAWLLRCRHLGADKICDVNDRLGPDLMLYRLNEAKALAWLLSKVDRVAAHLDGGAHGGAAADDANAGAVEGMAAGFSGNAAPNDAVIDPAAAAAERARARRARLLRTALEIVCDYVPAEWAERVAARHDATAAALLEARGGGGIKRKAPATAWEACREEDRNLSLSLGNGNKGEAGGKKAKAPPAKSKLAKVNTKGMKSLATLFGKQQKAK</sequence>
<dbReference type="AlphaFoldDB" id="A0A835YS23"/>
<dbReference type="Gene3D" id="1.10.20.120">
    <property type="match status" value="1"/>
</dbReference>
<evidence type="ECO:0000256" key="1">
    <source>
        <dbReference type="SAM" id="MobiDB-lite"/>
    </source>
</evidence>
<reference evidence="3" key="1">
    <citation type="submission" date="2021-02" db="EMBL/GenBank/DDBJ databases">
        <title>First Annotated Genome of the Yellow-green Alga Tribonema minus.</title>
        <authorList>
            <person name="Mahan K.M."/>
        </authorList>
    </citation>
    <scope>NUCLEOTIDE SEQUENCE</scope>
    <source>
        <strain evidence="3">UTEX B ZZ1240</strain>
    </source>
</reference>
<dbReference type="InterPro" id="IPR040456">
    <property type="entry name" value="RNase_H2_suB"/>
</dbReference>
<feature type="compositionally biased region" description="Low complexity" evidence="1">
    <location>
        <begin position="270"/>
        <end position="279"/>
    </location>
</feature>
<accession>A0A835YS23</accession>
<dbReference type="GO" id="GO:0032299">
    <property type="term" value="C:ribonuclease H2 complex"/>
    <property type="evidence" value="ECO:0007669"/>
    <property type="project" value="InterPro"/>
</dbReference>
<gene>
    <name evidence="3" type="ORF">JKP88DRAFT_349504</name>
</gene>
<dbReference type="EMBL" id="JAFCMP010000390">
    <property type="protein sequence ID" value="KAG5180390.1"/>
    <property type="molecule type" value="Genomic_DNA"/>
</dbReference>
<dbReference type="Gene3D" id="2.20.25.530">
    <property type="match status" value="1"/>
</dbReference>